<feature type="region of interest" description="Disordered" evidence="8">
    <location>
        <begin position="1"/>
        <end position="179"/>
    </location>
</feature>
<accession>A0AAQ4F8I1</accession>
<dbReference type="InterPro" id="IPR042089">
    <property type="entry name" value="Peptidase_M13_dom_2"/>
</dbReference>
<dbReference type="PROSITE" id="PS51885">
    <property type="entry name" value="NEPRILYSIN"/>
    <property type="match status" value="1"/>
</dbReference>
<dbReference type="InterPro" id="IPR000718">
    <property type="entry name" value="Peptidase_M13"/>
</dbReference>
<evidence type="ECO:0000256" key="1">
    <source>
        <dbReference type="ARBA" id="ARBA00001947"/>
    </source>
</evidence>
<comment type="cofactor">
    <cofactor evidence="1">
        <name>Zn(2+)</name>
        <dbReference type="ChEBI" id="CHEBI:29105"/>
    </cofactor>
</comment>
<keyword evidence="6" id="KW-0862">Zinc</keyword>
<reference evidence="12 13" key="1">
    <citation type="journal article" date="2023" name="Arcadia Sci">
        <title>De novo assembly of a long-read Amblyomma americanum tick genome.</title>
        <authorList>
            <person name="Chou S."/>
            <person name="Poskanzer K.E."/>
            <person name="Rollins M."/>
            <person name="Thuy-Boun P.S."/>
        </authorList>
    </citation>
    <scope>NUCLEOTIDE SEQUENCE [LARGE SCALE GENOMIC DNA]</scope>
    <source>
        <strain evidence="12">F_SG_1</strain>
        <tissue evidence="12">Salivary glands</tissue>
    </source>
</reference>
<keyword evidence="5" id="KW-0378">Hydrolase</keyword>
<dbReference type="InterPro" id="IPR018497">
    <property type="entry name" value="Peptidase_M13_C"/>
</dbReference>
<dbReference type="PANTHER" id="PTHR11733:SF241">
    <property type="entry name" value="GH26575P-RELATED"/>
    <property type="match status" value="1"/>
</dbReference>
<gene>
    <name evidence="12" type="ORF">V5799_015487</name>
</gene>
<dbReference type="GO" id="GO:0004222">
    <property type="term" value="F:metalloendopeptidase activity"/>
    <property type="evidence" value="ECO:0007669"/>
    <property type="project" value="InterPro"/>
</dbReference>
<evidence type="ECO:0000256" key="6">
    <source>
        <dbReference type="ARBA" id="ARBA00022833"/>
    </source>
</evidence>
<keyword evidence="7" id="KW-0482">Metalloprotease</keyword>
<keyword evidence="9" id="KW-0812">Transmembrane</keyword>
<evidence type="ECO:0000256" key="4">
    <source>
        <dbReference type="ARBA" id="ARBA00022723"/>
    </source>
</evidence>
<dbReference type="GO" id="GO:0016485">
    <property type="term" value="P:protein processing"/>
    <property type="evidence" value="ECO:0007669"/>
    <property type="project" value="TreeGrafter"/>
</dbReference>
<evidence type="ECO:0000256" key="7">
    <source>
        <dbReference type="ARBA" id="ARBA00023049"/>
    </source>
</evidence>
<evidence type="ECO:0000313" key="13">
    <source>
        <dbReference type="Proteomes" id="UP001321473"/>
    </source>
</evidence>
<feature type="compositionally biased region" description="Low complexity" evidence="8">
    <location>
        <begin position="130"/>
        <end position="140"/>
    </location>
</feature>
<dbReference type="SUPFAM" id="SSF55486">
    <property type="entry name" value="Metalloproteases ('zincins'), catalytic domain"/>
    <property type="match status" value="1"/>
</dbReference>
<evidence type="ECO:0000256" key="2">
    <source>
        <dbReference type="ARBA" id="ARBA00007357"/>
    </source>
</evidence>
<feature type="compositionally biased region" description="Basic and acidic residues" evidence="8">
    <location>
        <begin position="1"/>
        <end position="16"/>
    </location>
</feature>
<feature type="compositionally biased region" description="Low complexity" evidence="8">
    <location>
        <begin position="66"/>
        <end position="84"/>
    </location>
</feature>
<feature type="transmembrane region" description="Helical" evidence="9">
    <location>
        <begin position="227"/>
        <end position="248"/>
    </location>
</feature>
<keyword evidence="4" id="KW-0479">Metal-binding</keyword>
<feature type="domain" description="Peptidase M13 N-terminal" evidence="11">
    <location>
        <begin position="282"/>
        <end position="654"/>
    </location>
</feature>
<dbReference type="Gene3D" id="1.10.1380.10">
    <property type="entry name" value="Neutral endopeptidase , domain2"/>
    <property type="match status" value="1"/>
</dbReference>
<keyword evidence="9" id="KW-0472">Membrane</keyword>
<dbReference type="Proteomes" id="UP001321473">
    <property type="component" value="Unassembled WGS sequence"/>
</dbReference>
<evidence type="ECO:0008006" key="14">
    <source>
        <dbReference type="Google" id="ProtNLM"/>
    </source>
</evidence>
<keyword evidence="9" id="KW-1133">Transmembrane helix</keyword>
<evidence type="ECO:0000259" key="10">
    <source>
        <dbReference type="Pfam" id="PF01431"/>
    </source>
</evidence>
<protein>
    <recommendedName>
        <fullName evidence="14">M13 family peptidase</fullName>
    </recommendedName>
</protein>
<name>A0AAQ4F8I1_AMBAM</name>
<sequence>MGKKTKGEKPAVGDKKSGRRKHRSTKTNSEPANASAGKSEKEADPTSPLSSTTGVGADVPNAGEETAASPGQPQQTQATTTAATVSGEATAKAKYSDSSEPEPQGGQPTGDAVPECEPRIAEQLNVGATSPPLASPGSSDAPPPRPSGGGGGSPVPVQSSGQQQQKPQAPGAHSGVDHGAEGRTVVKTSALDSLSPTTRAITEAATILRSPVTKLFTTEHGAWRKKVAVALVALVVAIGTIALMALAAEVQFGRKRKAYCDSEDCLSHVDMLTTNLDGNIDPCEDFSAYVCSAWTRSAEYREHVKGPIDAMLYARFLRFSAMLTEGAKKLPVGDKALAMYESCMSSDTTEVTNLDNFRRLMKAIGLSWPEQPAANVSALGTLLVMAYKWQMPLWMSVTVPVTRDTAKWRLQIKPGHYITVLRNQYENVRSGGGYTEYWHGYYNAFRTNSTQQLDEPSIEAVADDEGAILENLKSSVVSLKKIPAVIPFASIGNYSAPLSSDAWLQQLNLHLELTPPVLADHQVIASDIRFLTTVGALFANYSSQRLLSQLSWSFVQLYAPISSPKLHVVRFGDRWKADLYRPVFCAVHVESTFKLLAFTLDYVSRLTRQDELVVNMGYSSLITELLIMLNNSPWLDLESRKLASSKVQSVQAIIWPSPHWFDNDDLEELYSDYPSKEETFGDYWINARFAMAKHNRTDEFHAIQGLPMNVPPADFEYDYVLNNIEVPIAIVNKPLYYKRGTWAMFYGGLGFQMALEILNALDKEGLHWNSDGEPVTSIMSEGSMKTFESKDSCLKGEGIESIFPEIPALEVAHSAMMRAIKSDKRALTVEGLSEERVFFMTICYMMCSSTTAYDLYHTCDKVVRNSLAFQKAFGCSNGTKMNPTKKCAFFT</sequence>
<evidence type="ECO:0000256" key="5">
    <source>
        <dbReference type="ARBA" id="ARBA00022801"/>
    </source>
</evidence>
<keyword evidence="3" id="KW-0645">Protease</keyword>
<dbReference type="AlphaFoldDB" id="A0AAQ4F8I1"/>
<proteinExistence type="inferred from homology"/>
<dbReference type="EMBL" id="JARKHS020005830">
    <property type="protein sequence ID" value="KAK8783173.1"/>
    <property type="molecule type" value="Genomic_DNA"/>
</dbReference>
<dbReference type="Pfam" id="PF01431">
    <property type="entry name" value="Peptidase_M13"/>
    <property type="match status" value="1"/>
</dbReference>
<dbReference type="Gene3D" id="3.40.390.10">
    <property type="entry name" value="Collagenase (Catalytic Domain)"/>
    <property type="match status" value="1"/>
</dbReference>
<dbReference type="InterPro" id="IPR024079">
    <property type="entry name" value="MetalloPept_cat_dom_sf"/>
</dbReference>
<dbReference type="InterPro" id="IPR008753">
    <property type="entry name" value="Peptidase_M13_N"/>
</dbReference>
<dbReference type="PANTHER" id="PTHR11733">
    <property type="entry name" value="ZINC METALLOPROTEASE FAMILY M13 NEPRILYSIN-RELATED"/>
    <property type="match status" value="1"/>
</dbReference>
<feature type="compositionally biased region" description="Low complexity" evidence="8">
    <location>
        <begin position="154"/>
        <end position="172"/>
    </location>
</feature>
<evidence type="ECO:0000256" key="3">
    <source>
        <dbReference type="ARBA" id="ARBA00022670"/>
    </source>
</evidence>
<dbReference type="Pfam" id="PF05649">
    <property type="entry name" value="Peptidase_M13_N"/>
    <property type="match status" value="1"/>
</dbReference>
<comment type="similarity">
    <text evidence="2">Belongs to the peptidase M13 family.</text>
</comment>
<evidence type="ECO:0000256" key="8">
    <source>
        <dbReference type="SAM" id="MobiDB-lite"/>
    </source>
</evidence>
<evidence type="ECO:0000256" key="9">
    <source>
        <dbReference type="SAM" id="Phobius"/>
    </source>
</evidence>
<comment type="caution">
    <text evidence="12">The sequence shown here is derived from an EMBL/GenBank/DDBJ whole genome shotgun (WGS) entry which is preliminary data.</text>
</comment>
<evidence type="ECO:0000313" key="12">
    <source>
        <dbReference type="EMBL" id="KAK8783173.1"/>
    </source>
</evidence>
<evidence type="ECO:0000259" key="11">
    <source>
        <dbReference type="Pfam" id="PF05649"/>
    </source>
</evidence>
<dbReference type="GO" id="GO:0046872">
    <property type="term" value="F:metal ion binding"/>
    <property type="evidence" value="ECO:0007669"/>
    <property type="project" value="UniProtKB-KW"/>
</dbReference>
<organism evidence="12 13">
    <name type="scientific">Amblyomma americanum</name>
    <name type="common">Lone star tick</name>
    <dbReference type="NCBI Taxonomy" id="6943"/>
    <lineage>
        <taxon>Eukaryota</taxon>
        <taxon>Metazoa</taxon>
        <taxon>Ecdysozoa</taxon>
        <taxon>Arthropoda</taxon>
        <taxon>Chelicerata</taxon>
        <taxon>Arachnida</taxon>
        <taxon>Acari</taxon>
        <taxon>Parasitiformes</taxon>
        <taxon>Ixodida</taxon>
        <taxon>Ixodoidea</taxon>
        <taxon>Ixodidae</taxon>
        <taxon>Amblyomminae</taxon>
        <taxon>Amblyomma</taxon>
    </lineage>
</organism>
<dbReference type="GO" id="GO:0005886">
    <property type="term" value="C:plasma membrane"/>
    <property type="evidence" value="ECO:0007669"/>
    <property type="project" value="TreeGrafter"/>
</dbReference>
<feature type="domain" description="Peptidase M13 C-terminal" evidence="10">
    <location>
        <begin position="721"/>
        <end position="888"/>
    </location>
</feature>
<keyword evidence="13" id="KW-1185">Reference proteome</keyword>